<proteinExistence type="predicted"/>
<evidence type="ECO:0008006" key="2">
    <source>
        <dbReference type="Google" id="ProtNLM"/>
    </source>
</evidence>
<organism evidence="1">
    <name type="scientific">Caldisericum exile</name>
    <dbReference type="NCBI Taxonomy" id="693075"/>
    <lineage>
        <taxon>Bacteria</taxon>
        <taxon>Pseudomonadati</taxon>
        <taxon>Caldisericota/Cryosericota group</taxon>
        <taxon>Caldisericota</taxon>
        <taxon>Caldisericia</taxon>
        <taxon>Caldisericales</taxon>
        <taxon>Caldisericaceae</taxon>
        <taxon>Caldisericum</taxon>
    </lineage>
</organism>
<protein>
    <recommendedName>
        <fullName evidence="2">6-bladed beta-propeller</fullName>
    </recommendedName>
</protein>
<name>A0A7C4Y159_9BACT</name>
<comment type="caution">
    <text evidence="1">The sequence shown here is derived from an EMBL/GenBank/DDBJ whole genome shotgun (WGS) entry which is preliminary data.</text>
</comment>
<dbReference type="AlphaFoldDB" id="A0A7C4Y159"/>
<gene>
    <name evidence="1" type="ORF">ENV82_05040</name>
</gene>
<evidence type="ECO:0000313" key="1">
    <source>
        <dbReference type="EMBL" id="HGW60775.1"/>
    </source>
</evidence>
<accession>A0A7C4Y159</accession>
<reference evidence="1" key="1">
    <citation type="journal article" date="2020" name="mSystems">
        <title>Genome- and Community-Level Interaction Insights into Carbon Utilization and Element Cycling Functions of Hydrothermarchaeota in Hydrothermal Sediment.</title>
        <authorList>
            <person name="Zhou Z."/>
            <person name="Liu Y."/>
            <person name="Xu W."/>
            <person name="Pan J."/>
            <person name="Luo Z.H."/>
            <person name="Li M."/>
        </authorList>
    </citation>
    <scope>NUCLEOTIDE SEQUENCE [LARGE SCALE GENOMIC DNA]</scope>
    <source>
        <strain evidence="1">SpSt-794</strain>
    </source>
</reference>
<sequence length="389" mass="43889">MKNKNTMKVKKLSKKQIVLILFVVLVLGLAGFVLNKLTALKEVILKEDALGSLSINPTSATTFRGCLFSGNEEGYVVSITPAGKRDFSKKIDNKVFNIVNDANGPGIFVAGIKYHYLDSNFNEVYSVGFDNYIPREPYVSFLTDGTYKLVFQSLKDLSYLIVKIDKNGKVLSKDVIPDMGQNSCLSIAKNGLASFALESGDVYILDGSYIIRKASISNKQESTVSNIFCIYTDNSVIVGYKTLIQDENKKNARKLSVYFYDSTLSRCEHFDFDSGINSIYNDNRKIVFVTNSGFYFFDSSGKLLNSVPKIDDFVPYRFIENSKTRAFVYRNENAQGRLFYQIILEEKNGREIGRFVRAFSVDNPIFVLSDTEEKVYLLEGVNVKILSKY</sequence>
<dbReference type="EMBL" id="DTHV01000151">
    <property type="protein sequence ID" value="HGW60775.1"/>
    <property type="molecule type" value="Genomic_DNA"/>
</dbReference>